<name>A0A316U5K6_9BASI</name>
<sequence>MSRPIQRSRSLIACPTLDGQVRYSSFLPDGGSAVIEPKLWLISSGTDTALSSITLSPGARTSGDACSGVVEQEILAVTRSADEEAVVLLVPLNRVGERLQSPAFTMEGMQVSKSFEVLYEKSSYESRGEERMGVRVSGEEWSRELSPASQRISLFA</sequence>
<dbReference type="EMBL" id="KZ819328">
    <property type="protein sequence ID" value="PWN20516.1"/>
    <property type="molecule type" value="Genomic_DNA"/>
</dbReference>
<accession>A0A316U5K6</accession>
<dbReference type="GeneID" id="37011491"/>
<organism evidence="1 2">
    <name type="scientific">Pseudomicrostroma glucosiphilum</name>
    <dbReference type="NCBI Taxonomy" id="1684307"/>
    <lineage>
        <taxon>Eukaryota</taxon>
        <taxon>Fungi</taxon>
        <taxon>Dikarya</taxon>
        <taxon>Basidiomycota</taxon>
        <taxon>Ustilaginomycotina</taxon>
        <taxon>Exobasidiomycetes</taxon>
        <taxon>Microstromatales</taxon>
        <taxon>Microstromatales incertae sedis</taxon>
        <taxon>Pseudomicrostroma</taxon>
    </lineage>
</organism>
<dbReference type="AlphaFoldDB" id="A0A316U5K6"/>
<keyword evidence="2" id="KW-1185">Reference proteome</keyword>
<reference evidence="1 2" key="1">
    <citation type="journal article" date="2018" name="Mol. Biol. Evol.">
        <title>Broad Genomic Sampling Reveals a Smut Pathogenic Ancestry of the Fungal Clade Ustilaginomycotina.</title>
        <authorList>
            <person name="Kijpornyongpan T."/>
            <person name="Mondo S.J."/>
            <person name="Barry K."/>
            <person name="Sandor L."/>
            <person name="Lee J."/>
            <person name="Lipzen A."/>
            <person name="Pangilinan J."/>
            <person name="LaButti K."/>
            <person name="Hainaut M."/>
            <person name="Henrissat B."/>
            <person name="Grigoriev I.V."/>
            <person name="Spatafora J.W."/>
            <person name="Aime M.C."/>
        </authorList>
    </citation>
    <scope>NUCLEOTIDE SEQUENCE [LARGE SCALE GENOMIC DNA]</scope>
    <source>
        <strain evidence="1 2">MCA 4718</strain>
    </source>
</reference>
<gene>
    <name evidence="1" type="ORF">BCV69DRAFT_211818</name>
</gene>
<proteinExistence type="predicted"/>
<evidence type="ECO:0000313" key="2">
    <source>
        <dbReference type="Proteomes" id="UP000245942"/>
    </source>
</evidence>
<dbReference type="RefSeq" id="XP_025347676.1">
    <property type="nucleotide sequence ID" value="XM_025489757.1"/>
</dbReference>
<evidence type="ECO:0000313" key="1">
    <source>
        <dbReference type="EMBL" id="PWN20516.1"/>
    </source>
</evidence>
<dbReference type="Proteomes" id="UP000245942">
    <property type="component" value="Unassembled WGS sequence"/>
</dbReference>
<protein>
    <submittedName>
        <fullName evidence="1">Uncharacterized protein</fullName>
    </submittedName>
</protein>